<sequence length="214" mass="22876">MAGVVAGHGALPLTRANPAPGKLGCQKIAIAMASHNASLDKRNPALVISRRAAFSSAAMLSLPLLEAILSRKAAALIEADDDEELLEKVKGDRQKRLEKRETLIGLKDETAYVQNAVYQMSKAGQAIEKDDFVEASNILGAADWVSKTKEAFSKVSKNSEQQGQAEIFTSSLQTLQTAVSNKDGQSAKVAFFTSATALEKWTSLTGLTEQIKGL</sequence>
<dbReference type="AlphaFoldDB" id="D8T7R4"/>
<dbReference type="KEGG" id="smo:SELMODRAFT_448501"/>
<dbReference type="OrthoDB" id="1924976at2759"/>
<feature type="domain" description="Maintenance of Photosystem II under High light 2 C-terminal" evidence="1">
    <location>
        <begin position="111"/>
        <end position="214"/>
    </location>
</feature>
<dbReference type="HOGENOM" id="CLU_092940_0_0_1"/>
<evidence type="ECO:0000313" key="2">
    <source>
        <dbReference type="EMBL" id="EFJ07347.1"/>
    </source>
</evidence>
<dbReference type="PANTHER" id="PTHR35742">
    <property type="entry name" value="THYLAKOID LUMENAL 16.5 KDA PROTEIN, CHLOROPLASTIC"/>
    <property type="match status" value="1"/>
</dbReference>
<organism evidence="3">
    <name type="scientific">Selaginella moellendorffii</name>
    <name type="common">Spikemoss</name>
    <dbReference type="NCBI Taxonomy" id="88036"/>
    <lineage>
        <taxon>Eukaryota</taxon>
        <taxon>Viridiplantae</taxon>
        <taxon>Streptophyta</taxon>
        <taxon>Embryophyta</taxon>
        <taxon>Tracheophyta</taxon>
        <taxon>Lycopodiopsida</taxon>
        <taxon>Selaginellales</taxon>
        <taxon>Selaginellaceae</taxon>
        <taxon>Selaginella</taxon>
    </lineage>
</organism>
<dbReference type="Gramene" id="EFJ07347">
    <property type="protein sequence ID" value="EFJ07347"/>
    <property type="gene ID" value="SELMODRAFT_448501"/>
</dbReference>
<dbReference type="GO" id="GO:0010206">
    <property type="term" value="P:photosystem II repair"/>
    <property type="evidence" value="ECO:0007669"/>
    <property type="project" value="InterPro"/>
</dbReference>
<reference evidence="2 3" key="1">
    <citation type="journal article" date="2011" name="Science">
        <title>The Selaginella genome identifies genetic changes associated with the evolution of vascular plants.</title>
        <authorList>
            <person name="Banks J.A."/>
            <person name="Nishiyama T."/>
            <person name="Hasebe M."/>
            <person name="Bowman J.L."/>
            <person name="Gribskov M."/>
            <person name="dePamphilis C."/>
            <person name="Albert V.A."/>
            <person name="Aono N."/>
            <person name="Aoyama T."/>
            <person name="Ambrose B.A."/>
            <person name="Ashton N.W."/>
            <person name="Axtell M.J."/>
            <person name="Barker E."/>
            <person name="Barker M.S."/>
            <person name="Bennetzen J.L."/>
            <person name="Bonawitz N.D."/>
            <person name="Chapple C."/>
            <person name="Cheng C."/>
            <person name="Correa L.G."/>
            <person name="Dacre M."/>
            <person name="DeBarry J."/>
            <person name="Dreyer I."/>
            <person name="Elias M."/>
            <person name="Engstrom E.M."/>
            <person name="Estelle M."/>
            <person name="Feng L."/>
            <person name="Finet C."/>
            <person name="Floyd S.K."/>
            <person name="Frommer W.B."/>
            <person name="Fujita T."/>
            <person name="Gramzow L."/>
            <person name="Gutensohn M."/>
            <person name="Harholt J."/>
            <person name="Hattori M."/>
            <person name="Heyl A."/>
            <person name="Hirai T."/>
            <person name="Hiwatashi Y."/>
            <person name="Ishikawa M."/>
            <person name="Iwata M."/>
            <person name="Karol K.G."/>
            <person name="Koehler B."/>
            <person name="Kolukisaoglu U."/>
            <person name="Kubo M."/>
            <person name="Kurata T."/>
            <person name="Lalonde S."/>
            <person name="Li K."/>
            <person name="Li Y."/>
            <person name="Litt A."/>
            <person name="Lyons E."/>
            <person name="Manning G."/>
            <person name="Maruyama T."/>
            <person name="Michael T.P."/>
            <person name="Mikami K."/>
            <person name="Miyazaki S."/>
            <person name="Morinaga S."/>
            <person name="Murata T."/>
            <person name="Mueller-Roeber B."/>
            <person name="Nelson D.R."/>
            <person name="Obara M."/>
            <person name="Oguri Y."/>
            <person name="Olmstead R.G."/>
            <person name="Onodera N."/>
            <person name="Petersen B.L."/>
            <person name="Pils B."/>
            <person name="Prigge M."/>
            <person name="Rensing S.A."/>
            <person name="Riano-Pachon D.M."/>
            <person name="Roberts A.W."/>
            <person name="Sato Y."/>
            <person name="Scheller H.V."/>
            <person name="Schulz B."/>
            <person name="Schulz C."/>
            <person name="Shakirov E.V."/>
            <person name="Shibagaki N."/>
            <person name="Shinohara N."/>
            <person name="Shippen D.E."/>
            <person name="Soerensen I."/>
            <person name="Sotooka R."/>
            <person name="Sugimoto N."/>
            <person name="Sugita M."/>
            <person name="Sumikawa N."/>
            <person name="Tanurdzic M."/>
            <person name="Theissen G."/>
            <person name="Ulvskov P."/>
            <person name="Wakazuki S."/>
            <person name="Weng J.K."/>
            <person name="Willats W.W."/>
            <person name="Wipf D."/>
            <person name="Wolf P.G."/>
            <person name="Yang L."/>
            <person name="Zimmer A.D."/>
            <person name="Zhu Q."/>
            <person name="Mitros T."/>
            <person name="Hellsten U."/>
            <person name="Loque D."/>
            <person name="Otillar R."/>
            <person name="Salamov A."/>
            <person name="Schmutz J."/>
            <person name="Shapiro H."/>
            <person name="Lindquist E."/>
            <person name="Lucas S."/>
            <person name="Rokhsar D."/>
            <person name="Grigoriev I.V."/>
        </authorList>
    </citation>
    <scope>NUCLEOTIDE SEQUENCE [LARGE SCALE GENOMIC DNA]</scope>
</reference>
<dbReference type="Pfam" id="PF20675">
    <property type="entry name" value="MPH2"/>
    <property type="match status" value="1"/>
</dbReference>
<evidence type="ECO:0000259" key="1">
    <source>
        <dbReference type="Pfam" id="PF20675"/>
    </source>
</evidence>
<dbReference type="InterPro" id="IPR038862">
    <property type="entry name" value="MPH2"/>
</dbReference>
<dbReference type="eggNOG" id="ENOG502S54Q">
    <property type="taxonomic scope" value="Eukaryota"/>
</dbReference>
<evidence type="ECO:0000313" key="3">
    <source>
        <dbReference type="Proteomes" id="UP000001514"/>
    </source>
</evidence>
<dbReference type="EMBL" id="GL377686">
    <property type="protein sequence ID" value="EFJ07347.1"/>
    <property type="molecule type" value="Genomic_DNA"/>
</dbReference>
<proteinExistence type="predicted"/>
<dbReference type="InterPro" id="IPR049072">
    <property type="entry name" value="MPH2_C"/>
</dbReference>
<protein>
    <recommendedName>
        <fullName evidence="1">Maintenance of Photosystem II under High light 2 C-terminal domain-containing protein</fullName>
    </recommendedName>
</protein>
<keyword evidence="3" id="KW-1185">Reference proteome</keyword>
<name>D8T7R4_SELML</name>
<dbReference type="Proteomes" id="UP000001514">
    <property type="component" value="Unassembled WGS sequence"/>
</dbReference>
<dbReference type="InParanoid" id="D8T7R4"/>
<gene>
    <name evidence="2" type="ORF">SELMODRAFT_448501</name>
</gene>
<accession>D8T7R4</accession>
<dbReference type="FunCoup" id="D8T7R4">
    <property type="interactions" value="1957"/>
</dbReference>
<dbReference type="PANTHER" id="PTHR35742:SF1">
    <property type="entry name" value="THYLAKOID LUMENAL 16.5 KDA PROTEIN, CHLOROPLASTIC"/>
    <property type="match status" value="1"/>
</dbReference>
<dbReference type="OMA" id="ACRAKFR"/>